<dbReference type="PANTHER" id="PTHR46910:SF25">
    <property type="entry name" value="ABC-TRANSPORTER-REGULATING TRANSCRIPTION FACTOR"/>
    <property type="match status" value="1"/>
</dbReference>
<reference evidence="9 10" key="1">
    <citation type="submission" date="2015-07" db="EMBL/GenBank/DDBJ databases">
        <title>Emmonsia species relationships and genome sequence.</title>
        <authorList>
            <consortium name="The Broad Institute Genomics Platform"/>
            <person name="Cuomo C.A."/>
            <person name="Munoz J.F."/>
            <person name="Imamovic A."/>
            <person name="Priest M.E."/>
            <person name="Young S."/>
            <person name="Clay O.K."/>
            <person name="McEwen J.G."/>
        </authorList>
    </citation>
    <scope>NUCLEOTIDE SEQUENCE [LARGE SCALE GENOMIC DNA]</scope>
    <source>
        <strain evidence="9 10">UAMH 9510</strain>
    </source>
</reference>
<keyword evidence="5" id="KW-0539">Nucleus</keyword>
<evidence type="ECO:0000256" key="1">
    <source>
        <dbReference type="ARBA" id="ARBA00022723"/>
    </source>
</evidence>
<name>A0A1J9PCA5_9EURO</name>
<dbReference type="InterPro" id="IPR007219">
    <property type="entry name" value="XnlR_reg_dom"/>
</dbReference>
<keyword evidence="10" id="KW-1185">Reference proteome</keyword>
<dbReference type="GO" id="GO:0003677">
    <property type="term" value="F:DNA binding"/>
    <property type="evidence" value="ECO:0007669"/>
    <property type="project" value="UniProtKB-KW"/>
</dbReference>
<evidence type="ECO:0000313" key="10">
    <source>
        <dbReference type="Proteomes" id="UP000182235"/>
    </source>
</evidence>
<dbReference type="Gene3D" id="4.10.240.10">
    <property type="entry name" value="Zn(2)-C6 fungal-type DNA-binding domain"/>
    <property type="match status" value="1"/>
</dbReference>
<dbReference type="Proteomes" id="UP000182235">
    <property type="component" value="Unassembled WGS sequence"/>
</dbReference>
<dbReference type="Pfam" id="PF04082">
    <property type="entry name" value="Fungal_trans"/>
    <property type="match status" value="1"/>
</dbReference>
<dbReference type="CDD" id="cd00067">
    <property type="entry name" value="GAL4"/>
    <property type="match status" value="1"/>
</dbReference>
<dbReference type="AlphaFoldDB" id="A0A1J9PCA5"/>
<dbReference type="PROSITE" id="PS50048">
    <property type="entry name" value="ZN2_CY6_FUNGAL_2"/>
    <property type="match status" value="1"/>
</dbReference>
<gene>
    <name evidence="9" type="ORF">AJ78_05954</name>
</gene>
<proteinExistence type="predicted"/>
<dbReference type="GO" id="GO:0008270">
    <property type="term" value="F:zinc ion binding"/>
    <property type="evidence" value="ECO:0007669"/>
    <property type="project" value="InterPro"/>
</dbReference>
<dbReference type="SUPFAM" id="SSF57701">
    <property type="entry name" value="Zn2/Cys6 DNA-binding domain"/>
    <property type="match status" value="1"/>
</dbReference>
<evidence type="ECO:0000256" key="5">
    <source>
        <dbReference type="ARBA" id="ARBA00023242"/>
    </source>
</evidence>
<dbReference type="OrthoDB" id="103819at2759"/>
<keyword evidence="4" id="KW-0804">Transcription</keyword>
<feature type="compositionally biased region" description="Polar residues" evidence="6">
    <location>
        <begin position="112"/>
        <end position="132"/>
    </location>
</feature>
<dbReference type="InterPro" id="IPR001138">
    <property type="entry name" value="Zn2Cys6_DnaBD"/>
</dbReference>
<dbReference type="CDD" id="cd12148">
    <property type="entry name" value="fungal_TF_MHR"/>
    <property type="match status" value="1"/>
</dbReference>
<evidence type="ECO:0000256" key="7">
    <source>
        <dbReference type="SAM" id="Phobius"/>
    </source>
</evidence>
<keyword evidence="2" id="KW-0805">Transcription regulation</keyword>
<keyword evidence="7" id="KW-1133">Transmembrane helix</keyword>
<dbReference type="VEuPathDB" id="FungiDB:AJ78_05954"/>
<organism evidence="9 10">
    <name type="scientific">Emergomyces pasteurianus Ep9510</name>
    <dbReference type="NCBI Taxonomy" id="1447872"/>
    <lineage>
        <taxon>Eukaryota</taxon>
        <taxon>Fungi</taxon>
        <taxon>Dikarya</taxon>
        <taxon>Ascomycota</taxon>
        <taxon>Pezizomycotina</taxon>
        <taxon>Eurotiomycetes</taxon>
        <taxon>Eurotiomycetidae</taxon>
        <taxon>Onygenales</taxon>
        <taxon>Ajellomycetaceae</taxon>
        <taxon>Emergomyces</taxon>
    </lineage>
</organism>
<dbReference type="STRING" id="1447872.A0A1J9PCA5"/>
<keyword evidence="3" id="KW-0238">DNA-binding</keyword>
<evidence type="ECO:0000259" key="8">
    <source>
        <dbReference type="PROSITE" id="PS50048"/>
    </source>
</evidence>
<dbReference type="EMBL" id="LGRN01000285">
    <property type="protein sequence ID" value="OJD13610.1"/>
    <property type="molecule type" value="Genomic_DNA"/>
</dbReference>
<dbReference type="InterPro" id="IPR036864">
    <property type="entry name" value="Zn2-C6_fun-type_DNA-bd_sf"/>
</dbReference>
<evidence type="ECO:0000313" key="9">
    <source>
        <dbReference type="EMBL" id="OJD13610.1"/>
    </source>
</evidence>
<dbReference type="SMART" id="SM00906">
    <property type="entry name" value="Fungal_trans"/>
    <property type="match status" value="1"/>
</dbReference>
<keyword evidence="7" id="KW-0472">Membrane</keyword>
<feature type="transmembrane region" description="Helical" evidence="7">
    <location>
        <begin position="16"/>
        <end position="37"/>
    </location>
</feature>
<feature type="region of interest" description="Disordered" evidence="6">
    <location>
        <begin position="107"/>
        <end position="132"/>
    </location>
</feature>
<evidence type="ECO:0000256" key="4">
    <source>
        <dbReference type="ARBA" id="ARBA00023163"/>
    </source>
</evidence>
<dbReference type="InterPro" id="IPR050987">
    <property type="entry name" value="AtrR-like"/>
</dbReference>
<dbReference type="Pfam" id="PF00172">
    <property type="entry name" value="Zn_clus"/>
    <property type="match status" value="1"/>
</dbReference>
<evidence type="ECO:0000256" key="6">
    <source>
        <dbReference type="SAM" id="MobiDB-lite"/>
    </source>
</evidence>
<keyword evidence="7" id="KW-0812">Transmembrane</keyword>
<evidence type="ECO:0000256" key="2">
    <source>
        <dbReference type="ARBA" id="ARBA00023015"/>
    </source>
</evidence>
<feature type="domain" description="Zn(2)-C6 fungal-type" evidence="8">
    <location>
        <begin position="38"/>
        <end position="65"/>
    </location>
</feature>
<accession>A0A1J9PCA5</accession>
<dbReference type="GO" id="GO:0006351">
    <property type="term" value="P:DNA-templated transcription"/>
    <property type="evidence" value="ECO:0007669"/>
    <property type="project" value="InterPro"/>
</dbReference>
<sequence>MPHGANPSSRSFRARAVMLTFLTYISETALGPLTFVFQCENCRLRKIKCDKAIPCSSCGTLGIPCQAASSRLSERLRVPQSNNINLASERTLERIQDRLSAVEKSIQELTHRSTSASTTSPNHHSPALSPQSSLEITTAAFEGQSSFGSATLLAKKAADLSVARVPGSKLDENVFRALLSLKSSLDKHHPSPRSSETIEVPSTNASNLNLPPVAFVVSLIKRIKAQPPFFLVNNSWRDYLQIERLCQKIYFPSEPITAGSITLMHGLLYFIIRDYMHIGDASLSHSDCVLYADICEKSFVSGLRTYDMLVSPTREKVQALLIGVIKCQEESNLPLCWTYLSIAFDMCQSMGYHRNSELKNDPLSVAEEKRHVFWKLYMVDKNLSLNLGRTSHFQDHDIDSAIFLPSTDACQYPWDLMAHVIIKFSAIQGRVYDKLYSVSASRSSQEEKMQVMEQLSTEMIEVRNELLTIDVSGSYYAESLQGMAACAEFITYSVLTVIYRAQMSPNAMAISSKCLEAAKLGLQSHLKCFPYFRERNSYKQTEYVTWILLYPSFTPFVIVFTHAIATGDVEEFALLKETVGSLELVKDLSHGSQHLYEICKAFLTIAHALIDSQQTLSGLEHHDDGSLVLPFMTDGQTQITFPDIPWPEDIQDFNMDSTDISVFLNDFLGTNRPGTDMLSLNFT</sequence>
<dbReference type="SMART" id="SM00066">
    <property type="entry name" value="GAL4"/>
    <property type="match status" value="1"/>
</dbReference>
<dbReference type="GO" id="GO:0000981">
    <property type="term" value="F:DNA-binding transcription factor activity, RNA polymerase II-specific"/>
    <property type="evidence" value="ECO:0007669"/>
    <property type="project" value="InterPro"/>
</dbReference>
<keyword evidence="1" id="KW-0479">Metal-binding</keyword>
<protein>
    <recommendedName>
        <fullName evidence="8">Zn(2)-C6 fungal-type domain-containing protein</fullName>
    </recommendedName>
</protein>
<evidence type="ECO:0000256" key="3">
    <source>
        <dbReference type="ARBA" id="ARBA00023125"/>
    </source>
</evidence>
<dbReference type="PANTHER" id="PTHR46910">
    <property type="entry name" value="TRANSCRIPTION FACTOR PDR1"/>
    <property type="match status" value="1"/>
</dbReference>
<comment type="caution">
    <text evidence="9">The sequence shown here is derived from an EMBL/GenBank/DDBJ whole genome shotgun (WGS) entry which is preliminary data.</text>
</comment>